<proteinExistence type="predicted"/>
<name>A0ABS0NVD0_9BRAD</name>
<evidence type="ECO:0000256" key="1">
    <source>
        <dbReference type="SAM" id="Phobius"/>
    </source>
</evidence>
<protein>
    <submittedName>
        <fullName evidence="2">DUF2937 family protein</fullName>
    </submittedName>
</protein>
<comment type="caution">
    <text evidence="2">The sequence shown here is derived from an EMBL/GenBank/DDBJ whole genome shotgun (WGS) entry which is preliminary data.</text>
</comment>
<keyword evidence="3" id="KW-1185">Reference proteome</keyword>
<dbReference type="RefSeq" id="WP_197964731.1">
    <property type="nucleotide sequence ID" value="NZ_JACEGD010000002.1"/>
</dbReference>
<dbReference type="InterPro" id="IPR022584">
    <property type="entry name" value="DUF2937"/>
</dbReference>
<dbReference type="EMBL" id="JACEGD010000002">
    <property type="protein sequence ID" value="MBH5384961.1"/>
    <property type="molecule type" value="Genomic_DNA"/>
</dbReference>
<evidence type="ECO:0000313" key="2">
    <source>
        <dbReference type="EMBL" id="MBH5384961.1"/>
    </source>
</evidence>
<dbReference type="Pfam" id="PF11157">
    <property type="entry name" value="DUF2937"/>
    <property type="match status" value="1"/>
</dbReference>
<keyword evidence="1" id="KW-1133">Transmembrane helix</keyword>
<sequence>MQRLFAVLSLLGALLFAQIPELLQQYRQRLGGAADELTVIVRNFDEDSRRSGYDRSGALGVMAKNPEQLVRDQAQRMTEYVRRLDRLNEQQSALANGVTPAAILAVAVDYDKPIMAQAWSAYAPALPTTLTGIVFAIIGWCLSYAAFLVLGAVAGSRGRVAA</sequence>
<feature type="transmembrane region" description="Helical" evidence="1">
    <location>
        <begin position="133"/>
        <end position="154"/>
    </location>
</feature>
<keyword evidence="1" id="KW-0472">Membrane</keyword>
<reference evidence="2 3" key="1">
    <citation type="submission" date="2020-07" db="EMBL/GenBank/DDBJ databases">
        <title>Bradyrhizobium diversity isolated from nodules of indigenous legumes of Western Australia.</title>
        <authorList>
            <person name="Klepa M.S."/>
        </authorList>
    </citation>
    <scope>NUCLEOTIDE SEQUENCE [LARGE SCALE GENOMIC DNA]</scope>
    <source>
        <strain evidence="2 3">CNPSo 4019</strain>
    </source>
</reference>
<dbReference type="Proteomes" id="UP001194539">
    <property type="component" value="Unassembled WGS sequence"/>
</dbReference>
<gene>
    <name evidence="2" type="ORF">H1B27_01525</name>
</gene>
<organism evidence="2 3">
    <name type="scientific">Bradyrhizobium diversitatis</name>
    <dbReference type="NCBI Taxonomy" id="2755406"/>
    <lineage>
        <taxon>Bacteria</taxon>
        <taxon>Pseudomonadati</taxon>
        <taxon>Pseudomonadota</taxon>
        <taxon>Alphaproteobacteria</taxon>
        <taxon>Hyphomicrobiales</taxon>
        <taxon>Nitrobacteraceae</taxon>
        <taxon>Bradyrhizobium</taxon>
    </lineage>
</organism>
<evidence type="ECO:0000313" key="3">
    <source>
        <dbReference type="Proteomes" id="UP001194539"/>
    </source>
</evidence>
<keyword evidence="1" id="KW-0812">Transmembrane</keyword>
<accession>A0ABS0NVD0</accession>